<dbReference type="EMBL" id="CAADIS010000004">
    <property type="protein sequence ID" value="VFS18030.1"/>
    <property type="molecule type" value="Genomic_DNA"/>
</dbReference>
<organism evidence="2 3">
    <name type="scientific">Escherichia coli</name>
    <dbReference type="NCBI Taxonomy" id="562"/>
    <lineage>
        <taxon>Bacteria</taxon>
        <taxon>Pseudomonadati</taxon>
        <taxon>Pseudomonadota</taxon>
        <taxon>Gammaproteobacteria</taxon>
        <taxon>Enterobacterales</taxon>
        <taxon>Enterobacteriaceae</taxon>
        <taxon>Escherichia</taxon>
    </lineage>
</organism>
<proteinExistence type="predicted"/>
<evidence type="ECO:0000256" key="1">
    <source>
        <dbReference type="SAM" id="MobiDB-lite"/>
    </source>
</evidence>
<feature type="region of interest" description="Disordered" evidence="1">
    <location>
        <begin position="22"/>
        <end position="52"/>
    </location>
</feature>
<dbReference type="AlphaFoldDB" id="A0A484X1L7"/>
<name>A0A484X1L7_ECOLX</name>
<protein>
    <submittedName>
        <fullName evidence="2">Uncharacterized protein</fullName>
    </submittedName>
</protein>
<gene>
    <name evidence="2" type="ORF">NCTC9001_02460</name>
</gene>
<reference evidence="2 3" key="1">
    <citation type="submission" date="2019-03" db="EMBL/GenBank/DDBJ databases">
        <authorList>
            <consortium name="Pathogen Informatics"/>
        </authorList>
    </citation>
    <scope>NUCLEOTIDE SEQUENCE [LARGE SCALE GENOMIC DNA]</scope>
    <source>
        <strain evidence="2 3">NCTC9001</strain>
    </source>
</reference>
<sequence>MQMRGMAPGNNQSLWRKPPLLQKSAGFKTPPAPPWLCPASKSGVSGDTDASSSFASSAASCVMLLSGSRWRRRSRPGQVTRESAQSASCSACQWRNRATAAASERAHDQMRSIAVPGGPQRDAHCRLRHSAPYHHRCRNRLTGRGAAASGV</sequence>
<dbReference type="Proteomes" id="UP000372890">
    <property type="component" value="Unassembled WGS sequence"/>
</dbReference>
<accession>A0A484X1L7</accession>
<evidence type="ECO:0000313" key="2">
    <source>
        <dbReference type="EMBL" id="VFS18030.1"/>
    </source>
</evidence>
<evidence type="ECO:0000313" key="3">
    <source>
        <dbReference type="Proteomes" id="UP000372890"/>
    </source>
</evidence>